<evidence type="ECO:0000259" key="7">
    <source>
        <dbReference type="SMART" id="SM00822"/>
    </source>
</evidence>
<name>A0A8H5ET64_9AGAR</name>
<comment type="similarity">
    <text evidence="1">Belongs to the shugoshin family.</text>
</comment>
<dbReference type="GO" id="GO:0000775">
    <property type="term" value="C:chromosome, centromeric region"/>
    <property type="evidence" value="ECO:0007669"/>
    <property type="project" value="InterPro"/>
</dbReference>
<dbReference type="InterPro" id="IPR057326">
    <property type="entry name" value="KR_dom"/>
</dbReference>
<keyword evidence="2" id="KW-0159">Chromosome partition</keyword>
<feature type="compositionally biased region" description="Basic and acidic residues" evidence="6">
    <location>
        <begin position="259"/>
        <end position="269"/>
    </location>
</feature>
<evidence type="ECO:0000256" key="4">
    <source>
        <dbReference type="ARBA" id="ARBA00023002"/>
    </source>
</evidence>
<feature type="compositionally biased region" description="Basic residues" evidence="6">
    <location>
        <begin position="170"/>
        <end position="180"/>
    </location>
</feature>
<dbReference type="GO" id="GO:0005634">
    <property type="term" value="C:nucleus"/>
    <property type="evidence" value="ECO:0007669"/>
    <property type="project" value="InterPro"/>
</dbReference>
<dbReference type="Pfam" id="PF07557">
    <property type="entry name" value="Shugoshin_C"/>
    <property type="match status" value="1"/>
</dbReference>
<dbReference type="SUPFAM" id="SSF51735">
    <property type="entry name" value="NAD(P)-binding Rossmann-fold domains"/>
    <property type="match status" value="1"/>
</dbReference>
<feature type="compositionally biased region" description="Acidic residues" evidence="6">
    <location>
        <begin position="473"/>
        <end position="487"/>
    </location>
</feature>
<dbReference type="InterPro" id="IPR020904">
    <property type="entry name" value="Sc_DH/Rdtase_CS"/>
</dbReference>
<evidence type="ECO:0000256" key="6">
    <source>
        <dbReference type="SAM" id="MobiDB-lite"/>
    </source>
</evidence>
<proteinExistence type="inferred from homology"/>
<organism evidence="8 9">
    <name type="scientific">Ephemerocybe angulata</name>
    <dbReference type="NCBI Taxonomy" id="980116"/>
    <lineage>
        <taxon>Eukaryota</taxon>
        <taxon>Fungi</taxon>
        <taxon>Dikarya</taxon>
        <taxon>Basidiomycota</taxon>
        <taxon>Agaricomycotina</taxon>
        <taxon>Agaricomycetes</taxon>
        <taxon>Agaricomycetidae</taxon>
        <taxon>Agaricales</taxon>
        <taxon>Agaricineae</taxon>
        <taxon>Psathyrellaceae</taxon>
        <taxon>Ephemerocybe</taxon>
    </lineage>
</organism>
<evidence type="ECO:0000256" key="5">
    <source>
        <dbReference type="SAM" id="Coils"/>
    </source>
</evidence>
<reference evidence="8 9" key="1">
    <citation type="journal article" date="2020" name="ISME J.">
        <title>Uncovering the hidden diversity of litter-decomposition mechanisms in mushroom-forming fungi.</title>
        <authorList>
            <person name="Floudas D."/>
            <person name="Bentzer J."/>
            <person name="Ahren D."/>
            <person name="Johansson T."/>
            <person name="Persson P."/>
            <person name="Tunlid A."/>
        </authorList>
    </citation>
    <scope>NUCLEOTIDE SEQUENCE [LARGE SCALE GENOMIC DNA]</scope>
    <source>
        <strain evidence="8 9">CBS 175.51</strain>
    </source>
</reference>
<comment type="caution">
    <text evidence="8">The sequence shown here is derived from an EMBL/GenBank/DDBJ whole genome shotgun (WGS) entry which is preliminary data.</text>
</comment>
<dbReference type="PRINTS" id="PR00081">
    <property type="entry name" value="GDHRDH"/>
</dbReference>
<dbReference type="PANTHER" id="PTHR43658:SF8">
    <property type="entry name" value="17-BETA-HYDROXYSTEROID DEHYDROGENASE 14-RELATED"/>
    <property type="match status" value="1"/>
</dbReference>
<dbReference type="InterPro" id="IPR011515">
    <property type="entry name" value="Shugoshin_C"/>
</dbReference>
<dbReference type="GO" id="GO:0016491">
    <property type="term" value="F:oxidoreductase activity"/>
    <property type="evidence" value="ECO:0007669"/>
    <property type="project" value="UniProtKB-KW"/>
</dbReference>
<keyword evidence="3" id="KW-0521">NADP</keyword>
<evidence type="ECO:0000256" key="2">
    <source>
        <dbReference type="ARBA" id="ARBA00022829"/>
    </source>
</evidence>
<feature type="region of interest" description="Disordered" evidence="6">
    <location>
        <begin position="108"/>
        <end position="319"/>
    </location>
</feature>
<evidence type="ECO:0000313" key="8">
    <source>
        <dbReference type="EMBL" id="KAF5311530.1"/>
    </source>
</evidence>
<keyword evidence="5" id="KW-0175">Coiled coil</keyword>
<feature type="compositionally biased region" description="Polar residues" evidence="6">
    <location>
        <begin position="184"/>
        <end position="193"/>
    </location>
</feature>
<feature type="coiled-coil region" evidence="5">
    <location>
        <begin position="42"/>
        <end position="94"/>
    </location>
</feature>
<keyword evidence="4" id="KW-0560">Oxidoreductase</keyword>
<feature type="compositionally biased region" description="Polar residues" evidence="6">
    <location>
        <begin position="370"/>
        <end position="388"/>
    </location>
</feature>
<dbReference type="GO" id="GO:0045132">
    <property type="term" value="P:meiotic chromosome segregation"/>
    <property type="evidence" value="ECO:0007669"/>
    <property type="project" value="InterPro"/>
</dbReference>
<feature type="region of interest" description="Disordered" evidence="6">
    <location>
        <begin position="365"/>
        <end position="522"/>
    </location>
</feature>
<evidence type="ECO:0000256" key="1">
    <source>
        <dbReference type="ARBA" id="ARBA00010845"/>
    </source>
</evidence>
<dbReference type="PROSITE" id="PS00061">
    <property type="entry name" value="ADH_SHORT"/>
    <property type="match status" value="1"/>
</dbReference>
<dbReference type="PANTHER" id="PTHR43658">
    <property type="entry name" value="SHORT-CHAIN DEHYDROGENASE/REDUCTASE"/>
    <property type="match status" value="1"/>
</dbReference>
<dbReference type="EMBL" id="JAACJK010000226">
    <property type="protein sequence ID" value="KAF5311530.1"/>
    <property type="molecule type" value="Genomic_DNA"/>
</dbReference>
<dbReference type="Gene3D" id="3.40.50.720">
    <property type="entry name" value="NAD(P)-binding Rossmann-like Domain"/>
    <property type="match status" value="1"/>
</dbReference>
<dbReference type="Proteomes" id="UP000541558">
    <property type="component" value="Unassembled WGS sequence"/>
</dbReference>
<evidence type="ECO:0000256" key="3">
    <source>
        <dbReference type="ARBA" id="ARBA00022857"/>
    </source>
</evidence>
<sequence>MPSMNSKLSRRNFYWPTNISRSGFQEVYNAENVALILKTRLNSTLSVRIEELNAQIHALNVENLRLRTSELQLASELKREREKSRKVMADAEIATLNLTKHLNYLRTSLEITRSPPPFRAPPSPKAKRRPPPPDPTEEPEIPRIARPPTVPGIHEEDEPSESESKPSASAKRKSSVRRRLSASNLPVATNRISTPPPHAGPSEPSNNNGVVHMDLSVAVASSTFGKRKPTRRQSGLLTVNTQPPPRPASPAFGSPVRLEAGRAELREELAAVNGDMDVLEDEEEDRKTAKRRPSKSRVETTPMPASKDRKRRREEDDAHLVTVEAITAKLKNVTTGRTALQPIDNTIHDPFDDLVSQGKQFLAAHHRDSLSPSPVISAGSVHSETEGSQDAAGRERRARKSVNYAEPKLNTKMRRPESEEPRKKRTSAAAVMSRSRESSENPEPEQDVEIHPTPVDPVTTMRRKKSRPQMYHDDEEESDGADVDEEYAPPGSKKSWSNINIDGRRGTSRRGTGSGEEGRRHSLAECRLRTGMAKTAYTGLGIFQGGSPYSPCMPVISAAPAAAGPNHVVRRRPRRASSESLSTTAMKAEGRTFIVSGGYARGLGGHTSSGLGAATVQDLLAQNAYVSILDRSPPSKDLESAHVKYFPVDIREVGQIEDAVEKTVAWTKETKAPLGGVVNCAGVGIAGKIIDAHNEPHSLDLWDFAIAVNLTGSFNLTRLALKHIVKGEPESGPDGERGVVIFVASAAAYEGQPGQTAYAASKGGLVSMTLPMARDLARHGVRVVTIAPGVFDSSMTANFSSKTRKSLENEGIIYPRRFGQPYEFARTVRWILETPYINGETIRLSGAGRLPGKL</sequence>
<dbReference type="InterPro" id="IPR002347">
    <property type="entry name" value="SDR_fam"/>
</dbReference>
<gene>
    <name evidence="8" type="ORF">D9611_011540</name>
</gene>
<dbReference type="SMART" id="SM00822">
    <property type="entry name" value="PKS_KR"/>
    <property type="match status" value="1"/>
</dbReference>
<dbReference type="InterPro" id="IPR036291">
    <property type="entry name" value="NAD(P)-bd_dom_sf"/>
</dbReference>
<dbReference type="OrthoDB" id="1274115at2759"/>
<protein>
    <recommendedName>
        <fullName evidence="7">Ketoreductase domain-containing protein</fullName>
    </recommendedName>
</protein>
<feature type="compositionally biased region" description="Pro residues" evidence="6">
    <location>
        <begin position="114"/>
        <end position="124"/>
    </location>
</feature>
<dbReference type="Pfam" id="PF00106">
    <property type="entry name" value="adh_short"/>
    <property type="match status" value="1"/>
</dbReference>
<keyword evidence="9" id="KW-1185">Reference proteome</keyword>
<accession>A0A8H5ET64</accession>
<feature type="domain" description="Ketoreductase" evidence="7">
    <location>
        <begin position="591"/>
        <end position="816"/>
    </location>
</feature>
<feature type="compositionally biased region" description="Polar residues" evidence="6">
    <location>
        <begin position="232"/>
        <end position="241"/>
    </location>
</feature>
<dbReference type="AlphaFoldDB" id="A0A8H5ET64"/>
<evidence type="ECO:0000313" key="9">
    <source>
        <dbReference type="Proteomes" id="UP000541558"/>
    </source>
</evidence>